<keyword evidence="8" id="KW-1185">Reference proteome</keyword>
<dbReference type="EMBL" id="BMXR01000009">
    <property type="protein sequence ID" value="GGX63978.1"/>
    <property type="molecule type" value="Genomic_DNA"/>
</dbReference>
<dbReference type="InterPro" id="IPR006140">
    <property type="entry name" value="D-isomer_DH_NAD-bd"/>
</dbReference>
<evidence type="ECO:0000256" key="1">
    <source>
        <dbReference type="ARBA" id="ARBA00005854"/>
    </source>
</evidence>
<dbReference type="SUPFAM" id="SSF52283">
    <property type="entry name" value="Formate/glycerate dehydrogenase catalytic domain-like"/>
    <property type="match status" value="1"/>
</dbReference>
<keyword evidence="2 4" id="KW-0560">Oxidoreductase</keyword>
<feature type="domain" description="D-isomer specific 2-hydroxyacid dehydrogenase NAD-binding" evidence="6">
    <location>
        <begin position="106"/>
        <end position="286"/>
    </location>
</feature>
<evidence type="ECO:0000256" key="3">
    <source>
        <dbReference type="ARBA" id="ARBA00023027"/>
    </source>
</evidence>
<accession>A0A918ND76</accession>
<comment type="similarity">
    <text evidence="1 4">Belongs to the D-isomer specific 2-hydroxyacid dehydrogenase family.</text>
</comment>
<dbReference type="InterPro" id="IPR050418">
    <property type="entry name" value="D-iso_2-hydroxyacid_DH_PdxB"/>
</dbReference>
<evidence type="ECO:0000259" key="5">
    <source>
        <dbReference type="Pfam" id="PF00389"/>
    </source>
</evidence>
<dbReference type="GO" id="GO:0051287">
    <property type="term" value="F:NAD binding"/>
    <property type="evidence" value="ECO:0007669"/>
    <property type="project" value="InterPro"/>
</dbReference>
<evidence type="ECO:0000313" key="8">
    <source>
        <dbReference type="Proteomes" id="UP000626148"/>
    </source>
</evidence>
<comment type="caution">
    <text evidence="7">The sequence shown here is derived from an EMBL/GenBank/DDBJ whole genome shotgun (WGS) entry which is preliminary data.</text>
</comment>
<dbReference type="Pfam" id="PF00389">
    <property type="entry name" value="2-Hacid_dh"/>
    <property type="match status" value="1"/>
</dbReference>
<name>A0A918ND76_9GAMM</name>
<evidence type="ECO:0000256" key="2">
    <source>
        <dbReference type="ARBA" id="ARBA00023002"/>
    </source>
</evidence>
<proteinExistence type="inferred from homology"/>
<dbReference type="PANTHER" id="PTHR43761">
    <property type="entry name" value="D-ISOMER SPECIFIC 2-HYDROXYACID DEHYDROGENASE FAMILY PROTEIN (AFU_ORTHOLOGUE AFUA_1G13630)"/>
    <property type="match status" value="1"/>
</dbReference>
<dbReference type="AlphaFoldDB" id="A0A918ND76"/>
<dbReference type="InterPro" id="IPR036291">
    <property type="entry name" value="NAD(P)-bd_dom_sf"/>
</dbReference>
<evidence type="ECO:0000259" key="6">
    <source>
        <dbReference type="Pfam" id="PF02826"/>
    </source>
</evidence>
<sequence length="316" mass="34578">MKGVFLDRGTFPDSLTIQPPAEITDWREYHQTAPDERLSRLQGCDLAVVNKVVLDGELIDQLPDLKCVAVVATGINNIDLEACHRRGITVVNATGYGTDAVAEHAVMLMLALNRNLKAYLRDEADQGWSRSPFFCHRVAPIGTLSGQTLAIVGKGDLGCATAERARALGMTVIFAERPGSDRVRPGYTAFEEALKTADVISLHCPLTDRTHRMINRTTLGWMKPTATLINTGRGDLVNETDLLEAIEQGRIGGAGLDVASQEPPPADHPIWRLARHERVILTPHVAWASHEAMTRLLNQINDKLTGWARGEAVDSL</sequence>
<keyword evidence="3" id="KW-0520">NAD</keyword>
<reference evidence="7" key="1">
    <citation type="journal article" date="2014" name="Int. J. Syst. Evol. Microbiol.">
        <title>Complete genome sequence of Corynebacterium casei LMG S-19264T (=DSM 44701T), isolated from a smear-ripened cheese.</title>
        <authorList>
            <consortium name="US DOE Joint Genome Institute (JGI-PGF)"/>
            <person name="Walter F."/>
            <person name="Albersmeier A."/>
            <person name="Kalinowski J."/>
            <person name="Ruckert C."/>
        </authorList>
    </citation>
    <scope>NUCLEOTIDE SEQUENCE</scope>
    <source>
        <strain evidence="7">KCTC 22169</strain>
    </source>
</reference>
<protein>
    <submittedName>
        <fullName evidence="7">Lactate dehydrogenase</fullName>
    </submittedName>
</protein>
<dbReference type="PANTHER" id="PTHR43761:SF1">
    <property type="entry name" value="D-ISOMER SPECIFIC 2-HYDROXYACID DEHYDROGENASE CATALYTIC DOMAIN-CONTAINING PROTEIN-RELATED"/>
    <property type="match status" value="1"/>
</dbReference>
<evidence type="ECO:0000256" key="4">
    <source>
        <dbReference type="RuleBase" id="RU003719"/>
    </source>
</evidence>
<dbReference type="GO" id="GO:0016616">
    <property type="term" value="F:oxidoreductase activity, acting on the CH-OH group of donors, NAD or NADP as acceptor"/>
    <property type="evidence" value="ECO:0007669"/>
    <property type="project" value="InterPro"/>
</dbReference>
<dbReference type="SUPFAM" id="SSF51735">
    <property type="entry name" value="NAD(P)-binding Rossmann-fold domains"/>
    <property type="match status" value="1"/>
</dbReference>
<reference evidence="7" key="2">
    <citation type="submission" date="2020-09" db="EMBL/GenBank/DDBJ databases">
        <authorList>
            <person name="Sun Q."/>
            <person name="Kim S."/>
        </authorList>
    </citation>
    <scope>NUCLEOTIDE SEQUENCE</scope>
    <source>
        <strain evidence="7">KCTC 22169</strain>
    </source>
</reference>
<organism evidence="7 8">
    <name type="scientific">Saccharospirillum salsuginis</name>
    <dbReference type="NCBI Taxonomy" id="418750"/>
    <lineage>
        <taxon>Bacteria</taxon>
        <taxon>Pseudomonadati</taxon>
        <taxon>Pseudomonadota</taxon>
        <taxon>Gammaproteobacteria</taxon>
        <taxon>Oceanospirillales</taxon>
        <taxon>Saccharospirillaceae</taxon>
        <taxon>Saccharospirillum</taxon>
    </lineage>
</organism>
<dbReference type="InterPro" id="IPR029753">
    <property type="entry name" value="D-isomer_DH_CS"/>
</dbReference>
<dbReference type="Pfam" id="PF02826">
    <property type="entry name" value="2-Hacid_dh_C"/>
    <property type="match status" value="1"/>
</dbReference>
<dbReference type="Gene3D" id="3.40.50.720">
    <property type="entry name" value="NAD(P)-binding Rossmann-like Domain"/>
    <property type="match status" value="2"/>
</dbReference>
<dbReference type="Proteomes" id="UP000626148">
    <property type="component" value="Unassembled WGS sequence"/>
</dbReference>
<dbReference type="RefSeq" id="WP_189611011.1">
    <property type="nucleotide sequence ID" value="NZ_BMXR01000009.1"/>
</dbReference>
<dbReference type="CDD" id="cd12162">
    <property type="entry name" value="2-Hacid_dh_4"/>
    <property type="match status" value="1"/>
</dbReference>
<evidence type="ECO:0000313" key="7">
    <source>
        <dbReference type="EMBL" id="GGX63978.1"/>
    </source>
</evidence>
<dbReference type="PROSITE" id="PS00670">
    <property type="entry name" value="D_2_HYDROXYACID_DH_2"/>
    <property type="match status" value="1"/>
</dbReference>
<gene>
    <name evidence="7" type="ORF">GCM10007392_34550</name>
</gene>
<feature type="domain" description="D-isomer specific 2-hydroxyacid dehydrogenase catalytic" evidence="5">
    <location>
        <begin position="29"/>
        <end position="314"/>
    </location>
</feature>
<dbReference type="InterPro" id="IPR006139">
    <property type="entry name" value="D-isomer_2_OHA_DH_cat_dom"/>
</dbReference>